<name>A0ABW0BVM1_9BACT</name>
<comment type="caution">
    <text evidence="2">The sequence shown here is derived from an EMBL/GenBank/DDBJ whole genome shotgun (WGS) entry which is preliminary data.</text>
</comment>
<protein>
    <recommendedName>
        <fullName evidence="4">T9SS C-terminal target domain-containing protein</fullName>
    </recommendedName>
</protein>
<dbReference type="PROSITE" id="PS51257">
    <property type="entry name" value="PROKAR_LIPOPROTEIN"/>
    <property type="match status" value="1"/>
</dbReference>
<reference evidence="3" key="1">
    <citation type="journal article" date="2019" name="Int. J. Syst. Evol. Microbiol.">
        <title>The Global Catalogue of Microorganisms (GCM) 10K type strain sequencing project: providing services to taxonomists for standard genome sequencing and annotation.</title>
        <authorList>
            <consortium name="The Broad Institute Genomics Platform"/>
            <consortium name="The Broad Institute Genome Sequencing Center for Infectious Disease"/>
            <person name="Wu L."/>
            <person name="Ma J."/>
        </authorList>
    </citation>
    <scope>NUCLEOTIDE SEQUENCE [LARGE SCALE GENOMIC DNA]</scope>
    <source>
        <strain evidence="3">CGMCC 1.7030</strain>
    </source>
</reference>
<sequence length="412" mass="42219">MRKITNLILILAAGVAGFTGCIQGNEKPGTTDGGTDSNIVISSNITTNTTWETGKTYVLSGRVAVTSGATLTIQPGVIVKGEVGTGANASALVIARGAKINAVGTATQPIIFTTVADEIKPGQIASPNLDPTLEGLWGGLLIMGRARGSFAGDVQEIQIEGIPASDTNGLYGGTNDADNSGVLKYISIRHGGANIGEGNEINGLTLGGVGSGTVIENVEVVANQDDGIEWFGGTVSVKNALVWNSGDDAVDTDQAWAGTLDNFIVICGVNTDHALEIDGPEGAYNAAHTVKNGSIKGHPSSEFADFRAGARGTFENLYFFNFPAPSANNNAGRGDLSLSGDATIANFSSGALKFTKLEATLADGVTLQQVFRNGTDVHGSIVALKANTIGANKAAFAGWTWASAANALADFK</sequence>
<proteinExistence type="predicted"/>
<accession>A0ABW0BVM1</accession>
<keyword evidence="1" id="KW-0732">Signal</keyword>
<feature type="chain" id="PRO_5046635170" description="T9SS C-terminal target domain-containing protein" evidence="1">
    <location>
        <begin position="25"/>
        <end position="412"/>
    </location>
</feature>
<dbReference type="Proteomes" id="UP001596163">
    <property type="component" value="Unassembled WGS sequence"/>
</dbReference>
<evidence type="ECO:0008006" key="4">
    <source>
        <dbReference type="Google" id="ProtNLM"/>
    </source>
</evidence>
<evidence type="ECO:0000313" key="2">
    <source>
        <dbReference type="EMBL" id="MFC5191676.1"/>
    </source>
</evidence>
<organism evidence="2 3">
    <name type="scientific">Algoriphagus aquatilis</name>
    <dbReference type="NCBI Taxonomy" id="490186"/>
    <lineage>
        <taxon>Bacteria</taxon>
        <taxon>Pseudomonadati</taxon>
        <taxon>Bacteroidota</taxon>
        <taxon>Cytophagia</taxon>
        <taxon>Cytophagales</taxon>
        <taxon>Cyclobacteriaceae</taxon>
        <taxon>Algoriphagus</taxon>
    </lineage>
</organism>
<feature type="signal peptide" evidence="1">
    <location>
        <begin position="1"/>
        <end position="24"/>
    </location>
</feature>
<evidence type="ECO:0000256" key="1">
    <source>
        <dbReference type="SAM" id="SignalP"/>
    </source>
</evidence>
<evidence type="ECO:0000313" key="3">
    <source>
        <dbReference type="Proteomes" id="UP001596163"/>
    </source>
</evidence>
<dbReference type="EMBL" id="JBHSKS010000004">
    <property type="protein sequence ID" value="MFC5191676.1"/>
    <property type="molecule type" value="Genomic_DNA"/>
</dbReference>
<dbReference type="PANTHER" id="PTHR41339">
    <property type="entry name" value="LIPL48"/>
    <property type="match status" value="1"/>
</dbReference>
<gene>
    <name evidence="2" type="ORF">ACFPIK_07845</name>
</gene>
<dbReference type="RefSeq" id="WP_377913942.1">
    <property type="nucleotide sequence ID" value="NZ_JBHSKS010000004.1"/>
</dbReference>
<dbReference type="PANTHER" id="PTHR41339:SF1">
    <property type="entry name" value="SECRETED PROTEIN"/>
    <property type="match status" value="1"/>
</dbReference>
<keyword evidence="3" id="KW-1185">Reference proteome</keyword>